<keyword evidence="3" id="KW-1185">Reference proteome</keyword>
<name>A0A0K1Q049_9BACT</name>
<dbReference type="Proteomes" id="UP000064967">
    <property type="component" value="Chromosome"/>
</dbReference>
<accession>A0A0K1Q049</accession>
<dbReference type="NCBIfam" id="NF033768">
    <property type="entry name" value="myxo_SS_tail"/>
    <property type="match status" value="1"/>
</dbReference>
<feature type="region of interest" description="Disordered" evidence="1">
    <location>
        <begin position="21"/>
        <end position="43"/>
    </location>
</feature>
<dbReference type="EMBL" id="CP012333">
    <property type="protein sequence ID" value="AKU99016.1"/>
    <property type="molecule type" value="Genomic_DNA"/>
</dbReference>
<protein>
    <submittedName>
        <fullName evidence="2">Uncharacterized protein</fullName>
    </submittedName>
</protein>
<sequence>MKALLPFTGLLLLSAVGCGGSTPPPKVEEPAHEETATTRPASTPQVAQELGSIDQRAVEQTFNRLQDRIETCHKEGRDRVEYLTGDVKVFLRVDGNGRVRYGYFEETTVGDRASEKCILDVFRSAQWPKPEGGEAEVRYGFGWGPGGEREPTSWGPEKVVVPLDASKSIKKDVDKCRAGGKGDYRLTAYVVEDGVATNDGSEDRNAKPNGKGGKPTPKQSNKQHKADGGGKFQALGIATSTKEAAAQADCVVDAIKDLKLPSPGSYAAKVSFTL</sequence>
<evidence type="ECO:0000313" key="3">
    <source>
        <dbReference type="Proteomes" id="UP000064967"/>
    </source>
</evidence>
<feature type="compositionally biased region" description="Basic and acidic residues" evidence="1">
    <location>
        <begin position="26"/>
        <end position="36"/>
    </location>
</feature>
<reference evidence="2 3" key="1">
    <citation type="submission" date="2015-08" db="EMBL/GenBank/DDBJ databases">
        <authorList>
            <person name="Babu N.S."/>
            <person name="Beckwith C.J."/>
            <person name="Beseler K.G."/>
            <person name="Brison A."/>
            <person name="Carone J.V."/>
            <person name="Caskin T.P."/>
            <person name="Diamond M."/>
            <person name="Durham M.E."/>
            <person name="Foxe J.M."/>
            <person name="Go M."/>
            <person name="Henderson B.A."/>
            <person name="Jones I.B."/>
            <person name="McGettigan J.A."/>
            <person name="Micheletti S.J."/>
            <person name="Nasrallah M.E."/>
            <person name="Ortiz D."/>
            <person name="Piller C.R."/>
            <person name="Privatt S.R."/>
            <person name="Schneider S.L."/>
            <person name="Sharp S."/>
            <person name="Smith T.C."/>
            <person name="Stanton J.D."/>
            <person name="Ullery H.E."/>
            <person name="Wilson R.J."/>
            <person name="Serrano M.G."/>
            <person name="Buck G."/>
            <person name="Lee V."/>
            <person name="Wang Y."/>
            <person name="Carvalho R."/>
            <person name="Voegtly L."/>
            <person name="Shi R."/>
            <person name="Duckworth R."/>
            <person name="Johnson A."/>
            <person name="Loviza R."/>
            <person name="Walstead R."/>
            <person name="Shah Z."/>
            <person name="Kiflezghi M."/>
            <person name="Wade K."/>
            <person name="Ball S.L."/>
            <person name="Bradley K.W."/>
            <person name="Asai D.J."/>
            <person name="Bowman C.A."/>
            <person name="Russell D.A."/>
            <person name="Pope W.H."/>
            <person name="Jacobs-Sera D."/>
            <person name="Hendrix R.W."/>
            <person name="Hatfull G.F."/>
        </authorList>
    </citation>
    <scope>NUCLEOTIDE SEQUENCE [LARGE SCALE GENOMIC DNA]</scope>
    <source>
        <strain evidence="2 3">DSM 27648</strain>
    </source>
</reference>
<dbReference type="PROSITE" id="PS51257">
    <property type="entry name" value="PROKAR_LIPOPROTEIN"/>
    <property type="match status" value="1"/>
</dbReference>
<dbReference type="OrthoDB" id="5500174at2"/>
<evidence type="ECO:0000313" key="2">
    <source>
        <dbReference type="EMBL" id="AKU99016.1"/>
    </source>
</evidence>
<dbReference type="InterPro" id="IPR049806">
    <property type="entry name" value="MasK-like_C"/>
</dbReference>
<gene>
    <name evidence="2" type="ORF">AKJ09_05680</name>
</gene>
<dbReference type="RefSeq" id="WP_146650246.1">
    <property type="nucleotide sequence ID" value="NZ_CP012333.1"/>
</dbReference>
<dbReference type="KEGG" id="llu:AKJ09_05680"/>
<proteinExistence type="predicted"/>
<evidence type="ECO:0000256" key="1">
    <source>
        <dbReference type="SAM" id="MobiDB-lite"/>
    </source>
</evidence>
<feature type="region of interest" description="Disordered" evidence="1">
    <location>
        <begin position="196"/>
        <end position="231"/>
    </location>
</feature>
<dbReference type="AlphaFoldDB" id="A0A0K1Q049"/>
<dbReference type="STRING" id="1391654.AKJ09_05680"/>
<organism evidence="2 3">
    <name type="scientific">Labilithrix luteola</name>
    <dbReference type="NCBI Taxonomy" id="1391654"/>
    <lineage>
        <taxon>Bacteria</taxon>
        <taxon>Pseudomonadati</taxon>
        <taxon>Myxococcota</taxon>
        <taxon>Polyangia</taxon>
        <taxon>Polyangiales</taxon>
        <taxon>Labilitrichaceae</taxon>
        <taxon>Labilithrix</taxon>
    </lineage>
</organism>